<name>A0AAU7E096_9MICO</name>
<accession>A0AAU7E096</accession>
<organism evidence="15">
    <name type="scientific">Jonesiaceae bacterium BS-20</name>
    <dbReference type="NCBI Taxonomy" id="3120821"/>
    <lineage>
        <taxon>Bacteria</taxon>
        <taxon>Bacillati</taxon>
        <taxon>Actinomycetota</taxon>
        <taxon>Actinomycetes</taxon>
        <taxon>Micrococcales</taxon>
        <taxon>Jonesiaceae</taxon>
    </lineage>
</organism>
<keyword evidence="7 12" id="KW-0540">Nuclease</keyword>
<evidence type="ECO:0000259" key="14">
    <source>
        <dbReference type="PROSITE" id="PS51975"/>
    </source>
</evidence>
<dbReference type="InterPro" id="IPR024567">
    <property type="entry name" value="RNase_HII/HIII_dom"/>
</dbReference>
<dbReference type="EC" id="3.1.26.4" evidence="13"/>
<dbReference type="PANTHER" id="PTHR10954:SF18">
    <property type="entry name" value="RIBONUCLEASE HII"/>
    <property type="match status" value="1"/>
</dbReference>
<evidence type="ECO:0000256" key="9">
    <source>
        <dbReference type="ARBA" id="ARBA00022759"/>
    </source>
</evidence>
<dbReference type="GO" id="GO:0003723">
    <property type="term" value="F:RNA binding"/>
    <property type="evidence" value="ECO:0007669"/>
    <property type="project" value="UniProtKB-UniRule"/>
</dbReference>
<dbReference type="GO" id="GO:0004523">
    <property type="term" value="F:RNA-DNA hybrid ribonuclease activity"/>
    <property type="evidence" value="ECO:0007669"/>
    <property type="project" value="UniProtKB-UniRule"/>
</dbReference>
<keyword evidence="8 12" id="KW-0479">Metal-binding</keyword>
<evidence type="ECO:0000256" key="6">
    <source>
        <dbReference type="ARBA" id="ARBA00022490"/>
    </source>
</evidence>
<feature type="binding site" evidence="12">
    <location>
        <position position="73"/>
    </location>
    <ligand>
        <name>a divalent metal cation</name>
        <dbReference type="ChEBI" id="CHEBI:60240"/>
    </ligand>
</feature>
<evidence type="ECO:0000256" key="10">
    <source>
        <dbReference type="ARBA" id="ARBA00022801"/>
    </source>
</evidence>
<comment type="catalytic activity">
    <reaction evidence="1 12 13">
        <text>Endonucleolytic cleavage to 5'-phosphomonoester.</text>
        <dbReference type="EC" id="3.1.26.4"/>
    </reaction>
</comment>
<feature type="binding site" evidence="12">
    <location>
        <position position="170"/>
    </location>
    <ligand>
        <name>a divalent metal cation</name>
        <dbReference type="ChEBI" id="CHEBI:60240"/>
    </ligand>
</feature>
<sequence length="286" mass="30893">MSINHIFPDETGNFLFTVPPTEDEQARRLIMAHMERQAAAKAKRGTKAKQDYADLTHERSLLARGAKLVAGMDEVGRGSLAGPVAVGVCVVDASTHEAPIGLTDSKEIPGRLRNSYVPLIQSWSTAYAVGSASPQEIDTWGLTAALRLAGQRALAQVARTVGPVDMVLLDGAHDWLTEPAADLFDLMEDNAVPPVTGYVEPEVVTRVKADLACAAVSGASILAKVARDRLMVELDKEFPQYEWASNKGYLSAAHTAGLQQYGPSQHHRISWKLPERIASTKTQDGQ</sequence>
<comment type="function">
    <text evidence="3 13">Endonuclease that specifically degrades the RNA of RNA-DNA hybrids.</text>
</comment>
<evidence type="ECO:0000256" key="12">
    <source>
        <dbReference type="PROSITE-ProRule" id="PRU01319"/>
    </source>
</evidence>
<comment type="similarity">
    <text evidence="5 13">Belongs to the RNase HII family.</text>
</comment>
<dbReference type="PANTHER" id="PTHR10954">
    <property type="entry name" value="RIBONUCLEASE H2 SUBUNIT A"/>
    <property type="match status" value="1"/>
</dbReference>
<evidence type="ECO:0000256" key="4">
    <source>
        <dbReference type="ARBA" id="ARBA00004496"/>
    </source>
</evidence>
<gene>
    <name evidence="15" type="ORF">V5R04_04480</name>
</gene>
<dbReference type="AlphaFoldDB" id="A0AAU7E096"/>
<dbReference type="GO" id="GO:0032299">
    <property type="term" value="C:ribonuclease H2 complex"/>
    <property type="evidence" value="ECO:0007669"/>
    <property type="project" value="TreeGrafter"/>
</dbReference>
<reference evidence="15" key="1">
    <citation type="submission" date="2024-02" db="EMBL/GenBank/DDBJ databases">
        <title>Tomenella chthoni gen. nov. sp. nov., a member of the family Jonesiaceae isolated from bat guano.</title>
        <authorList>
            <person name="Miller S.L."/>
            <person name="King J."/>
            <person name="Sankaranarayanan K."/>
            <person name="Lawson P.A."/>
        </authorList>
    </citation>
    <scope>NUCLEOTIDE SEQUENCE</scope>
    <source>
        <strain evidence="15">BS-20</strain>
    </source>
</reference>
<protein>
    <recommendedName>
        <fullName evidence="13">Ribonuclease</fullName>
        <ecNumber evidence="13">3.1.26.4</ecNumber>
    </recommendedName>
</protein>
<proteinExistence type="inferred from homology"/>
<keyword evidence="10 12" id="KW-0378">Hydrolase</keyword>
<dbReference type="InterPro" id="IPR012337">
    <property type="entry name" value="RNaseH-like_sf"/>
</dbReference>
<dbReference type="GO" id="GO:0043137">
    <property type="term" value="P:DNA replication, removal of RNA primer"/>
    <property type="evidence" value="ECO:0007669"/>
    <property type="project" value="TreeGrafter"/>
</dbReference>
<dbReference type="EMBL" id="CP146203">
    <property type="protein sequence ID" value="XBH22486.1"/>
    <property type="molecule type" value="Genomic_DNA"/>
</dbReference>
<dbReference type="Pfam" id="PF01351">
    <property type="entry name" value="RNase_HII"/>
    <property type="match status" value="1"/>
</dbReference>
<comment type="subcellular location">
    <subcellularLocation>
        <location evidence="4">Cytoplasm</location>
    </subcellularLocation>
</comment>
<keyword evidence="11" id="KW-0464">Manganese</keyword>
<dbReference type="CDD" id="cd07182">
    <property type="entry name" value="RNase_HII_bacteria_HII_like"/>
    <property type="match status" value="1"/>
</dbReference>
<evidence type="ECO:0000256" key="3">
    <source>
        <dbReference type="ARBA" id="ARBA00004065"/>
    </source>
</evidence>
<dbReference type="InterPro" id="IPR001352">
    <property type="entry name" value="RNase_HII/HIII"/>
</dbReference>
<dbReference type="InterPro" id="IPR022898">
    <property type="entry name" value="RNase_HII"/>
</dbReference>
<evidence type="ECO:0000256" key="1">
    <source>
        <dbReference type="ARBA" id="ARBA00000077"/>
    </source>
</evidence>
<dbReference type="PROSITE" id="PS51975">
    <property type="entry name" value="RNASE_H_2"/>
    <property type="match status" value="1"/>
</dbReference>
<comment type="cofactor">
    <cofactor evidence="2">
        <name>Mg(2+)</name>
        <dbReference type="ChEBI" id="CHEBI:18420"/>
    </cofactor>
</comment>
<keyword evidence="6" id="KW-0963">Cytoplasm</keyword>
<evidence type="ECO:0000256" key="5">
    <source>
        <dbReference type="ARBA" id="ARBA00007383"/>
    </source>
</evidence>
<evidence type="ECO:0000313" key="15">
    <source>
        <dbReference type="EMBL" id="XBH22486.1"/>
    </source>
</evidence>
<feature type="domain" description="RNase H type-2" evidence="14">
    <location>
        <begin position="67"/>
        <end position="283"/>
    </location>
</feature>
<dbReference type="NCBIfam" id="NF000595">
    <property type="entry name" value="PRK00015.1-3"/>
    <property type="match status" value="1"/>
</dbReference>
<comment type="cofactor">
    <cofactor evidence="12">
        <name>Mn(2+)</name>
        <dbReference type="ChEBI" id="CHEBI:29035"/>
    </cofactor>
    <cofactor evidence="12">
        <name>Mg(2+)</name>
        <dbReference type="ChEBI" id="CHEBI:18420"/>
    </cofactor>
    <text evidence="12">Manganese or magnesium. Binds 1 divalent metal ion per monomer in the absence of substrate. May bind a second metal ion after substrate binding.</text>
</comment>
<dbReference type="GO" id="GO:0006298">
    <property type="term" value="P:mismatch repair"/>
    <property type="evidence" value="ECO:0007669"/>
    <property type="project" value="TreeGrafter"/>
</dbReference>
<evidence type="ECO:0000256" key="13">
    <source>
        <dbReference type="RuleBase" id="RU003515"/>
    </source>
</evidence>
<feature type="binding site" evidence="12">
    <location>
        <position position="74"/>
    </location>
    <ligand>
        <name>a divalent metal cation</name>
        <dbReference type="ChEBI" id="CHEBI:60240"/>
    </ligand>
</feature>
<keyword evidence="9 12" id="KW-0255">Endonuclease</keyword>
<dbReference type="GO" id="GO:0005737">
    <property type="term" value="C:cytoplasm"/>
    <property type="evidence" value="ECO:0007669"/>
    <property type="project" value="UniProtKB-SubCell"/>
</dbReference>
<evidence type="ECO:0000256" key="8">
    <source>
        <dbReference type="ARBA" id="ARBA00022723"/>
    </source>
</evidence>
<dbReference type="InterPro" id="IPR036397">
    <property type="entry name" value="RNaseH_sf"/>
</dbReference>
<evidence type="ECO:0000256" key="7">
    <source>
        <dbReference type="ARBA" id="ARBA00022722"/>
    </source>
</evidence>
<dbReference type="GO" id="GO:0046872">
    <property type="term" value="F:metal ion binding"/>
    <property type="evidence" value="ECO:0007669"/>
    <property type="project" value="UniProtKB-KW"/>
</dbReference>
<evidence type="ECO:0000256" key="2">
    <source>
        <dbReference type="ARBA" id="ARBA00001946"/>
    </source>
</evidence>
<evidence type="ECO:0000256" key="11">
    <source>
        <dbReference type="ARBA" id="ARBA00023211"/>
    </source>
</evidence>
<dbReference type="SUPFAM" id="SSF53098">
    <property type="entry name" value="Ribonuclease H-like"/>
    <property type="match status" value="1"/>
</dbReference>
<dbReference type="Gene3D" id="3.30.420.10">
    <property type="entry name" value="Ribonuclease H-like superfamily/Ribonuclease H"/>
    <property type="match status" value="1"/>
</dbReference>